<dbReference type="InterPro" id="IPR008577">
    <property type="entry name" value="DUF859"/>
</dbReference>
<evidence type="ECO:0000313" key="1">
    <source>
        <dbReference type="EMBL" id="DAG02059.1"/>
    </source>
</evidence>
<protein>
    <submittedName>
        <fullName evidence="1">Uncharacterized protein</fullName>
    </submittedName>
</protein>
<sequence>MAVLQNLTLTELSYDVATNSSKVRILWTSTQTDDSYSNYTLNAYYWVAENSGVGQKFATTTTLPLRQTITILDKTITVVHNSDGTGSVRVETQIATGISAGTITKKAALTLTTIPRASKVSGGSGNIGEKVTINLTRYSNDFTHTLTYAFGDLSGTIVSNLKASSYADWTIPTNFYAQIPNAKSGKGTIYCKTYSGATQIGTTQSTEFTAYALESQCSPDLTVQVVDVNAATKALTGNDSVIVAGYSNARISSNGTAKNSATIAGYKTLCGDGKFINTASGTLNSVTSGSFSTTVTDSRGFKRNINTILPLVNYMPVTCVMQVTPVGSASGKATLDVQGNFFNGSFGQVTNTLSVQYRYRQDPGTYSDWIEVNTGVSVESNKYSASIEIANLVYTNTYTFQVRVLDKLSTVVSNEVKSKTTPVFDWSEHDFRFNVEVLIAEKLKIANIDVDYIVEQGVSGDWIYRKWSSGVAECWCLHIDNNVSISTPWANLFESTRMGGLTYPSGLFSSPPVCTVQVQNAPQGAILSLEISGNNASATATPYWMYTRANERVGINITVGVHAIGKWK</sequence>
<dbReference type="EMBL" id="BK016203">
    <property type="protein sequence ID" value="DAG02059.1"/>
    <property type="molecule type" value="Genomic_DNA"/>
</dbReference>
<accession>A0A8S5V622</accession>
<organism evidence="1">
    <name type="scientific">Myoviridae sp. ct4uh47</name>
    <dbReference type="NCBI Taxonomy" id="2825032"/>
    <lineage>
        <taxon>Viruses</taxon>
        <taxon>Duplodnaviria</taxon>
        <taxon>Heunggongvirae</taxon>
        <taxon>Uroviricota</taxon>
        <taxon>Caudoviricetes</taxon>
    </lineage>
</organism>
<proteinExistence type="predicted"/>
<name>A0A8S5V622_9CAUD</name>
<dbReference type="Pfam" id="PF05895">
    <property type="entry name" value="DUF859"/>
    <property type="match status" value="1"/>
</dbReference>
<reference evidence="1" key="1">
    <citation type="journal article" date="2021" name="Proc. Natl. Acad. Sci. U.S.A.">
        <title>A Catalog of Tens of Thousands of Viruses from Human Metagenomes Reveals Hidden Associations with Chronic Diseases.</title>
        <authorList>
            <person name="Tisza M.J."/>
            <person name="Buck C.B."/>
        </authorList>
    </citation>
    <scope>NUCLEOTIDE SEQUENCE</scope>
    <source>
        <strain evidence="1">Ct4uh47</strain>
    </source>
</reference>